<feature type="region of interest" description="Disordered" evidence="2">
    <location>
        <begin position="476"/>
        <end position="506"/>
    </location>
</feature>
<dbReference type="SUPFAM" id="SSF53633">
    <property type="entry name" value="Carbamate kinase-like"/>
    <property type="match status" value="1"/>
</dbReference>
<dbReference type="Gene3D" id="3.40.1160.10">
    <property type="entry name" value="Acetylglutamate kinase-like"/>
    <property type="match status" value="1"/>
</dbReference>
<dbReference type="PANTHER" id="PTHR23342">
    <property type="entry name" value="N-ACETYLGLUTAMATE SYNTHASE"/>
    <property type="match status" value="1"/>
</dbReference>
<evidence type="ECO:0000256" key="2">
    <source>
        <dbReference type="SAM" id="MobiDB-lite"/>
    </source>
</evidence>
<gene>
    <name evidence="4" type="ORF">RRG08_060108</name>
</gene>
<dbReference type="GO" id="GO:0004042">
    <property type="term" value="F:L-glutamate N-acetyltransferase activity"/>
    <property type="evidence" value="ECO:0007669"/>
    <property type="project" value="TreeGrafter"/>
</dbReference>
<keyword evidence="5" id="KW-1185">Reference proteome</keyword>
<dbReference type="GO" id="GO:0006526">
    <property type="term" value="P:L-arginine biosynthetic process"/>
    <property type="evidence" value="ECO:0007669"/>
    <property type="project" value="TreeGrafter"/>
</dbReference>
<dbReference type="GO" id="GO:0006536">
    <property type="term" value="P:glutamate metabolic process"/>
    <property type="evidence" value="ECO:0007669"/>
    <property type="project" value="TreeGrafter"/>
</dbReference>
<proteinExistence type="predicted"/>
<keyword evidence="1" id="KW-0808">Transferase</keyword>
<dbReference type="EMBL" id="JAWDGP010000184">
    <property type="protein sequence ID" value="KAK3803136.1"/>
    <property type="molecule type" value="Genomic_DNA"/>
</dbReference>
<feature type="domain" description="N-acetyltransferase" evidence="3">
    <location>
        <begin position="329"/>
        <end position="479"/>
    </location>
</feature>
<dbReference type="Pfam" id="PF04768">
    <property type="entry name" value="NAT"/>
    <property type="match status" value="1"/>
</dbReference>
<evidence type="ECO:0000313" key="4">
    <source>
        <dbReference type="EMBL" id="KAK3803136.1"/>
    </source>
</evidence>
<dbReference type="PANTHER" id="PTHR23342:SF0">
    <property type="entry name" value="N-ACETYLGLUTAMATE SYNTHASE, MITOCHONDRIAL"/>
    <property type="match status" value="1"/>
</dbReference>
<evidence type="ECO:0000313" key="5">
    <source>
        <dbReference type="Proteomes" id="UP001283361"/>
    </source>
</evidence>
<dbReference type="GO" id="GO:0005759">
    <property type="term" value="C:mitochondrial matrix"/>
    <property type="evidence" value="ECO:0007669"/>
    <property type="project" value="TreeGrafter"/>
</dbReference>
<reference evidence="4" key="1">
    <citation type="journal article" date="2023" name="G3 (Bethesda)">
        <title>A reference genome for the long-term kleptoplast-retaining sea slug Elysia crispata morphotype clarki.</title>
        <authorList>
            <person name="Eastman K.E."/>
            <person name="Pendleton A.L."/>
            <person name="Shaikh M.A."/>
            <person name="Suttiyut T."/>
            <person name="Ogas R."/>
            <person name="Tomko P."/>
            <person name="Gavelis G."/>
            <person name="Widhalm J.R."/>
            <person name="Wisecaver J.H."/>
        </authorList>
    </citation>
    <scope>NUCLEOTIDE SEQUENCE</scope>
    <source>
        <strain evidence="4">ECLA1</strain>
    </source>
</reference>
<organism evidence="4 5">
    <name type="scientific">Elysia crispata</name>
    <name type="common">lettuce slug</name>
    <dbReference type="NCBI Taxonomy" id="231223"/>
    <lineage>
        <taxon>Eukaryota</taxon>
        <taxon>Metazoa</taxon>
        <taxon>Spiralia</taxon>
        <taxon>Lophotrochozoa</taxon>
        <taxon>Mollusca</taxon>
        <taxon>Gastropoda</taxon>
        <taxon>Heterobranchia</taxon>
        <taxon>Euthyneura</taxon>
        <taxon>Panpulmonata</taxon>
        <taxon>Sacoglossa</taxon>
        <taxon>Placobranchoidea</taxon>
        <taxon>Plakobranchidae</taxon>
        <taxon>Elysia</taxon>
    </lineage>
</organism>
<evidence type="ECO:0000256" key="1">
    <source>
        <dbReference type="ARBA" id="ARBA00022679"/>
    </source>
</evidence>
<accession>A0AAE1BD45</accession>
<name>A0AAE1BD45_9GAST</name>
<sequence length="506" mass="57422">MLRRYSYEMKRFASSANWLKGINKHIRKEPIIPYLERCQHEKCQSFHVSSLQNFSRRSVDKNDLSRFLIEIGTDPKEARYWLKNFMSSAEPSKVFMVISVDDEVMQNQGQLETFSSTIAFLYRNNMAPLIVYGNKNAMPSFKSMKDACIWNALKLSNMLEQQGVFTRVLYPGCGVIMGDSEKAGMPEFAVEQLKLDPYILRSDFQTGHLPILLSFGETAAGQMFAVDTWTLTSRVAQLLQPIKVMLVNSQGGFLDEHGKVIANINLPSDLSTVEQKPWKTPDKVEMMKKVNNLLADLPTESSVVITSADTMLRELFSHRGSGTFFRCTEEVHKHTSLEGMDLDRLRVLLHRSFKKTLSDSYFDDIESQIHAIYLSETYSGVAIILKGQKAEVNYLCKFAVTDKAQGQGIGELLWDTVRQAEPILFWRSKTANPINTWYFKKCEGSWNNPMWTVFWYGVQDPSLSSVLITEALTRPDSFDEGTNRDSGVKTVKEDPPREVVGSGAGK</sequence>
<dbReference type="InterPro" id="IPR036393">
    <property type="entry name" value="AceGlu_kinase-like_sf"/>
</dbReference>
<feature type="compositionally biased region" description="Basic and acidic residues" evidence="2">
    <location>
        <begin position="481"/>
        <end position="497"/>
    </location>
</feature>
<dbReference type="PROSITE" id="PS51731">
    <property type="entry name" value="GNAT_NAGS"/>
    <property type="match status" value="1"/>
</dbReference>
<dbReference type="Gene3D" id="3.40.630.30">
    <property type="match status" value="1"/>
</dbReference>
<comment type="caution">
    <text evidence="4">The sequence shown here is derived from an EMBL/GenBank/DDBJ whole genome shotgun (WGS) entry which is preliminary data.</text>
</comment>
<evidence type="ECO:0000259" key="3">
    <source>
        <dbReference type="PROSITE" id="PS51731"/>
    </source>
</evidence>
<dbReference type="AlphaFoldDB" id="A0AAE1BD45"/>
<dbReference type="InterPro" id="IPR006855">
    <property type="entry name" value="Vertebrate-like_GNAT_dom"/>
</dbReference>
<dbReference type="Proteomes" id="UP001283361">
    <property type="component" value="Unassembled WGS sequence"/>
</dbReference>
<protein>
    <recommendedName>
        <fullName evidence="3">N-acetyltransferase domain-containing protein</fullName>
    </recommendedName>
</protein>